<dbReference type="PANTHER" id="PTHR37810">
    <property type="entry name" value="IMMUNITY PROTEIN SDPI"/>
    <property type="match status" value="1"/>
</dbReference>
<gene>
    <name evidence="3" type="ORF">J4051_02175</name>
</gene>
<dbReference type="PANTHER" id="PTHR37810:SF5">
    <property type="entry name" value="IMMUNITY PROTEIN SDPI"/>
    <property type="match status" value="1"/>
</dbReference>
<organism evidence="3 4">
    <name type="scientific">Gelidibacter pelagius</name>
    <dbReference type="NCBI Taxonomy" id="2819985"/>
    <lineage>
        <taxon>Bacteria</taxon>
        <taxon>Pseudomonadati</taxon>
        <taxon>Bacteroidota</taxon>
        <taxon>Flavobacteriia</taxon>
        <taxon>Flavobacteriales</taxon>
        <taxon>Flavobacteriaceae</taxon>
        <taxon>Gelidibacter</taxon>
    </lineage>
</organism>
<accession>A0ABS3SMX0</accession>
<evidence type="ECO:0000313" key="4">
    <source>
        <dbReference type="Proteomes" id="UP000681315"/>
    </source>
</evidence>
<feature type="transmembrane region" description="Helical" evidence="1">
    <location>
        <begin position="7"/>
        <end position="24"/>
    </location>
</feature>
<dbReference type="InterPro" id="IPR012867">
    <property type="entry name" value="DUF1648"/>
</dbReference>
<name>A0ABS3SMX0_9FLAO</name>
<keyword evidence="1" id="KW-0812">Transmembrane</keyword>
<keyword evidence="1" id="KW-0472">Membrane</keyword>
<dbReference type="Proteomes" id="UP000681315">
    <property type="component" value="Unassembled WGS sequence"/>
</dbReference>
<protein>
    <submittedName>
        <fullName evidence="3">SdpI family protein</fullName>
    </submittedName>
</protein>
<reference evidence="3 4" key="1">
    <citation type="submission" date="2021-03" db="EMBL/GenBank/DDBJ databases">
        <title>Gelidibacter sp. nov., isolated from costal sediment.</title>
        <authorList>
            <person name="Lun K.-Y."/>
        </authorList>
    </citation>
    <scope>NUCLEOTIDE SEQUENCE [LARGE SCALE GENOMIC DNA]</scope>
    <source>
        <strain evidence="3 4">DF109</strain>
    </source>
</reference>
<feature type="transmembrane region" description="Helical" evidence="1">
    <location>
        <begin position="161"/>
        <end position="180"/>
    </location>
</feature>
<evidence type="ECO:0000313" key="3">
    <source>
        <dbReference type="EMBL" id="MBO3097061.1"/>
    </source>
</evidence>
<dbReference type="PIRSF" id="PIRSF038959">
    <property type="entry name" value="SdpI"/>
    <property type="match status" value="1"/>
</dbReference>
<evidence type="ECO:0000259" key="2">
    <source>
        <dbReference type="Pfam" id="PF07853"/>
    </source>
</evidence>
<evidence type="ECO:0000256" key="1">
    <source>
        <dbReference type="SAM" id="Phobius"/>
    </source>
</evidence>
<dbReference type="InterPro" id="IPR026272">
    <property type="entry name" value="SdpI"/>
</dbReference>
<keyword evidence="4" id="KW-1185">Reference proteome</keyword>
<feature type="transmembrane region" description="Helical" evidence="1">
    <location>
        <begin position="186"/>
        <end position="206"/>
    </location>
</feature>
<feature type="domain" description="DUF1648" evidence="2">
    <location>
        <begin position="12"/>
        <end position="57"/>
    </location>
</feature>
<dbReference type="EMBL" id="JAGEVG010000002">
    <property type="protein sequence ID" value="MBO3097061.1"/>
    <property type="molecule type" value="Genomic_DNA"/>
</dbReference>
<keyword evidence="1" id="KW-1133">Transmembrane helix</keyword>
<feature type="transmembrane region" description="Helical" evidence="1">
    <location>
        <begin position="118"/>
        <end position="135"/>
    </location>
</feature>
<proteinExistence type="predicted"/>
<dbReference type="Pfam" id="PF13630">
    <property type="entry name" value="SdpI"/>
    <property type="match status" value="1"/>
</dbReference>
<sequence length="221" mass="25734">MKLKKELPFIAIVLLPFAYLAYIWNQLPEKVPVHWNSSGEIDRYGEKIELLLIPILLPLLVYVIFLVIPRIDPKKKLNKMGNKLHTLKTLMTILMSILALFILYSAKNQSFDNPNYMILLIGVLYIILGNFFKTIKHNYFIGIRTPWTLENERVWKETHKLGGKLWFIGGIIVVLSSLMLDNKQNFTLFLIITTILALVPVVYSYIRFKKEMNGSVKHEKE</sequence>
<feature type="transmembrane region" description="Helical" evidence="1">
    <location>
        <begin position="50"/>
        <end position="68"/>
    </location>
</feature>
<feature type="transmembrane region" description="Helical" evidence="1">
    <location>
        <begin position="89"/>
        <end position="106"/>
    </location>
</feature>
<comment type="caution">
    <text evidence="3">The sequence shown here is derived from an EMBL/GenBank/DDBJ whole genome shotgun (WGS) entry which is preliminary data.</text>
</comment>
<dbReference type="InterPro" id="IPR025962">
    <property type="entry name" value="SdpI/YhfL"/>
</dbReference>
<dbReference type="Pfam" id="PF07853">
    <property type="entry name" value="DUF1648"/>
    <property type="match status" value="1"/>
</dbReference>
<dbReference type="RefSeq" id="WP_208232109.1">
    <property type="nucleotide sequence ID" value="NZ_JAGEVG010000002.1"/>
</dbReference>